<evidence type="ECO:0000313" key="7">
    <source>
        <dbReference type="Proteomes" id="UP000541444"/>
    </source>
</evidence>
<feature type="compositionally biased region" description="Polar residues" evidence="4">
    <location>
        <begin position="231"/>
        <end position="249"/>
    </location>
</feature>
<dbReference type="SUPFAM" id="SSF54768">
    <property type="entry name" value="dsRNA-binding domain-like"/>
    <property type="match status" value="5"/>
</dbReference>
<protein>
    <recommendedName>
        <fullName evidence="5">DRBM domain-containing protein</fullName>
    </recommendedName>
</protein>
<feature type="region of interest" description="Disordered" evidence="4">
    <location>
        <begin position="79"/>
        <end position="129"/>
    </location>
</feature>
<feature type="compositionally biased region" description="Polar residues" evidence="4">
    <location>
        <begin position="79"/>
        <end position="89"/>
    </location>
</feature>
<feature type="compositionally biased region" description="Basic and acidic residues" evidence="4">
    <location>
        <begin position="728"/>
        <end position="738"/>
    </location>
</feature>
<dbReference type="Gene3D" id="3.30.160.20">
    <property type="match status" value="5"/>
</dbReference>
<feature type="compositionally biased region" description="Basic and acidic residues" evidence="4">
    <location>
        <begin position="116"/>
        <end position="129"/>
    </location>
</feature>
<dbReference type="InterPro" id="IPR014720">
    <property type="entry name" value="dsRBD_dom"/>
</dbReference>
<dbReference type="EMBL" id="JACGCM010000622">
    <property type="protein sequence ID" value="KAF6169788.1"/>
    <property type="molecule type" value="Genomic_DNA"/>
</dbReference>
<dbReference type="OrthoDB" id="5274873at2759"/>
<keyword evidence="2 3" id="KW-0694">RNA-binding</keyword>
<dbReference type="PANTHER" id="PTHR46031">
    <property type="match status" value="1"/>
</dbReference>
<evidence type="ECO:0000259" key="5">
    <source>
        <dbReference type="PROSITE" id="PS50137"/>
    </source>
</evidence>
<feature type="region of interest" description="Disordered" evidence="4">
    <location>
        <begin position="421"/>
        <end position="440"/>
    </location>
</feature>
<sequence length="919" mass="99863">MYKSRLNELCHQNQWGLPHYKPTKHGPDHTPSFKASVIVNGLSFDTPISCQSSKEAQNEAARIAFQHFTVSVQDPLTPFQQFGSSSDSIDNPRGEETLSSNQEISINSSNSGNSSDVKDGSSSDSNDKQMKNILNVYKSRLNELCHQNIWTLPNYKSSREGPDHNPSFKASVLVNGVSFGTPVLCKSSKEAQNEAARIAFQYFTTPASDPLPPPLQFPSIGASSDNTDNPMCEGTLSSNQEVSSVSGNSLGVKDGSSSHKQMINIPNVYKSRLHELCLQSLWSSPKFDSSKDGPDHNPSFKASVLINGVSFNTSISCKSSKEAQNEAARIAFQHFTTQGADSLLPPQQCPSIGNGKLFQVILRLIVEMILNMACCVEALKYPLNYGNGGSLSDINDNSRLEAILSSNQELSKFSSISGNSLGVKDGSSSNRDDNPMGEDNVLSNQKILKSHSISGNLSDVKDDLKSFPKNQLQSYAQKKNLSLPVYSCTFVGPSNDVLFKPKVTVGGQTFESSDLFCTLKEAEHAAAGVALSLLLIDGMQEASTLTPIFLLFFSLIDSGFYKNLLLELVVKEGFALPKYDTVISGESHLTTFISTVKIEDEFFRGVAAKTKKQAEINAAKLAYSCLKQCRLSRIRASVIHTDQPEELSRLTFSSSTAVVNVDGRTKREEQICGDPLISMQSIRCEDYNKETNSGDQEVSLTKTTPSPLKLDTTSALENTESPSIIFDNSRDPISKEDETSLSSSATRDQKISLTKTTSSPLKLDPTSASENSTGFPSIIFANPRDPIHEEDETTLSSSATRDQEVSLTMTTSSPLKLGTTSASESTVSPSIIFAKSQDPISKEDETSSSSSATNVSECSDISVTNVNADVLTGTKRSNTVRVCPRRPDMSFPEGASVLPFSDEKWVALSFDHPKKRSNN</sequence>
<accession>A0A7J7NS88</accession>
<feature type="region of interest" description="Disordered" evidence="4">
    <location>
        <begin position="231"/>
        <end position="258"/>
    </location>
</feature>
<feature type="domain" description="DRBM" evidence="5">
    <location>
        <begin position="560"/>
        <end position="628"/>
    </location>
</feature>
<dbReference type="PROSITE" id="PS50137">
    <property type="entry name" value="DS_RBD"/>
    <property type="match status" value="5"/>
</dbReference>
<feature type="domain" description="DRBM" evidence="5">
    <location>
        <begin position="136"/>
        <end position="205"/>
    </location>
</feature>
<feature type="region of interest" description="Disordered" evidence="4">
    <location>
        <begin position="835"/>
        <end position="857"/>
    </location>
</feature>
<feature type="domain" description="DRBM" evidence="5">
    <location>
        <begin position="268"/>
        <end position="337"/>
    </location>
</feature>
<evidence type="ECO:0000256" key="3">
    <source>
        <dbReference type="PROSITE-ProRule" id="PRU00266"/>
    </source>
</evidence>
<name>A0A7J7NS88_9MAGN</name>
<dbReference type="SMART" id="SM00358">
    <property type="entry name" value="DSRM"/>
    <property type="match status" value="5"/>
</dbReference>
<organism evidence="6 7">
    <name type="scientific">Kingdonia uniflora</name>
    <dbReference type="NCBI Taxonomy" id="39325"/>
    <lineage>
        <taxon>Eukaryota</taxon>
        <taxon>Viridiplantae</taxon>
        <taxon>Streptophyta</taxon>
        <taxon>Embryophyta</taxon>
        <taxon>Tracheophyta</taxon>
        <taxon>Spermatophyta</taxon>
        <taxon>Magnoliopsida</taxon>
        <taxon>Ranunculales</taxon>
        <taxon>Circaeasteraceae</taxon>
        <taxon>Kingdonia</taxon>
    </lineage>
</organism>
<dbReference type="AlphaFoldDB" id="A0A7J7NS88"/>
<dbReference type="PANTHER" id="PTHR46031:SF16">
    <property type="entry name" value="DOUBLE-STRANDED RNA-BINDING PROTEIN 4"/>
    <property type="match status" value="1"/>
</dbReference>
<feature type="compositionally biased region" description="Low complexity" evidence="4">
    <location>
        <begin position="99"/>
        <end position="115"/>
    </location>
</feature>
<proteinExistence type="predicted"/>
<keyword evidence="7" id="KW-1185">Reference proteome</keyword>
<feature type="region of interest" description="Disordered" evidence="4">
    <location>
        <begin position="689"/>
        <end position="822"/>
    </location>
</feature>
<evidence type="ECO:0000313" key="6">
    <source>
        <dbReference type="EMBL" id="KAF6169788.1"/>
    </source>
</evidence>
<feature type="compositionally biased region" description="Polar residues" evidence="4">
    <location>
        <begin position="794"/>
        <end position="822"/>
    </location>
</feature>
<evidence type="ECO:0000256" key="4">
    <source>
        <dbReference type="SAM" id="MobiDB-lite"/>
    </source>
</evidence>
<feature type="domain" description="DRBM" evidence="5">
    <location>
        <begin position="1"/>
        <end position="70"/>
    </location>
</feature>
<evidence type="ECO:0000256" key="2">
    <source>
        <dbReference type="ARBA" id="ARBA00022884"/>
    </source>
</evidence>
<dbReference type="Proteomes" id="UP000541444">
    <property type="component" value="Unassembled WGS sequence"/>
</dbReference>
<feature type="compositionally biased region" description="Low complexity" evidence="4">
    <location>
        <begin position="847"/>
        <end position="857"/>
    </location>
</feature>
<feature type="compositionally biased region" description="Polar residues" evidence="4">
    <location>
        <begin position="690"/>
        <end position="722"/>
    </location>
</feature>
<evidence type="ECO:0000256" key="1">
    <source>
        <dbReference type="ARBA" id="ARBA00022737"/>
    </source>
</evidence>
<comment type="caution">
    <text evidence="6">The sequence shown here is derived from an EMBL/GenBank/DDBJ whole genome shotgun (WGS) entry which is preliminary data.</text>
</comment>
<keyword evidence="1" id="KW-0677">Repeat</keyword>
<feature type="compositionally biased region" description="Polar residues" evidence="4">
    <location>
        <begin position="740"/>
        <end position="775"/>
    </location>
</feature>
<feature type="domain" description="DRBM" evidence="5">
    <location>
        <begin position="467"/>
        <end position="536"/>
    </location>
</feature>
<reference evidence="6 7" key="1">
    <citation type="journal article" date="2020" name="IScience">
        <title>Genome Sequencing of the Endangered Kingdonia uniflora (Circaeasteraceae, Ranunculales) Reveals Potential Mechanisms of Evolutionary Specialization.</title>
        <authorList>
            <person name="Sun Y."/>
            <person name="Deng T."/>
            <person name="Zhang A."/>
            <person name="Moore M.J."/>
            <person name="Landis J.B."/>
            <person name="Lin N."/>
            <person name="Zhang H."/>
            <person name="Zhang X."/>
            <person name="Huang J."/>
            <person name="Zhang X."/>
            <person name="Sun H."/>
            <person name="Wang H."/>
        </authorList>
    </citation>
    <scope>NUCLEOTIDE SEQUENCE [LARGE SCALE GENOMIC DNA]</scope>
    <source>
        <strain evidence="6">TB1705</strain>
        <tissue evidence="6">Leaf</tissue>
    </source>
</reference>
<dbReference type="GO" id="GO:0003723">
    <property type="term" value="F:RNA binding"/>
    <property type="evidence" value="ECO:0007669"/>
    <property type="project" value="UniProtKB-UniRule"/>
</dbReference>
<dbReference type="Pfam" id="PF00035">
    <property type="entry name" value="dsrm"/>
    <property type="match status" value="5"/>
</dbReference>
<gene>
    <name evidence="6" type="ORF">GIB67_034180</name>
</gene>